<reference evidence="1" key="1">
    <citation type="submission" date="2012-11" db="EMBL/GenBank/DDBJ databases">
        <title>Dependencies among metagenomic species, viruses, plasmids and units of genetic variation.</title>
        <authorList>
            <person name="Nielsen H.B."/>
            <person name="Almeida M."/>
            <person name="Juncker A.S."/>
            <person name="Rasmussen S."/>
            <person name="Li J."/>
            <person name="Sunagawa S."/>
            <person name="Plichta D."/>
            <person name="Gautier L."/>
            <person name="Le Chatelier E."/>
            <person name="Peletier E."/>
            <person name="Bonde I."/>
            <person name="Nielsen T."/>
            <person name="Manichanh C."/>
            <person name="Arumugam M."/>
            <person name="Batto J."/>
            <person name="Santos M.B.Q.D."/>
            <person name="Blom N."/>
            <person name="Borruel N."/>
            <person name="Burgdorf K.S."/>
            <person name="Boumezbeur F."/>
            <person name="Casellas F."/>
            <person name="Dore J."/>
            <person name="Guarner F."/>
            <person name="Hansen T."/>
            <person name="Hildebrand F."/>
            <person name="Kaas R.S."/>
            <person name="Kennedy S."/>
            <person name="Kristiansen K."/>
            <person name="Kultima J.R."/>
            <person name="Leonard P."/>
            <person name="Levenez F."/>
            <person name="Lund O."/>
            <person name="Moumen B."/>
            <person name="Le Paslier D."/>
            <person name="Pons N."/>
            <person name="Pedersen O."/>
            <person name="Prifti E."/>
            <person name="Qin J."/>
            <person name="Raes J."/>
            <person name="Tap J."/>
            <person name="Tims S."/>
            <person name="Ussery D.W."/>
            <person name="Yamada T."/>
            <person name="MetaHit consortium"/>
            <person name="Renault P."/>
            <person name="Sicheritz-Ponten T."/>
            <person name="Bork P."/>
            <person name="Wang J."/>
            <person name="Brunak S."/>
            <person name="Ehrlich S.D."/>
        </authorList>
    </citation>
    <scope>NUCLEOTIDE SEQUENCE [LARGE SCALE GENOMIC DNA]</scope>
</reference>
<accession>R6WHF5</accession>
<sequence length="223" mass="24059">MNRALPSISGTIISKLNIFAPFLGIFRRTAAKYNIIFAVIVKTLAIIRLTDNSQGISLGGIKSAEAVHINNYTFALKDQLIGVDIAQAHQLGVGHRLVLLQRLGDISIFVPGVDIIYFFVGNMQATDINFRTVANLHAVGVNKIDIAALLITDIGIQLAVNLRAFAAGNIVQHIKVIVVTTDSYGSIGTDRKAVPGDNGILRRLVQIHLVALCFKTTFNSTGN</sequence>
<comment type="caution">
    <text evidence="1">The sequence shown here is derived from an EMBL/GenBank/DDBJ whole genome shotgun (WGS) entry which is preliminary data.</text>
</comment>
<dbReference type="Proteomes" id="UP000014937">
    <property type="component" value="Unassembled WGS sequence"/>
</dbReference>
<dbReference type="AlphaFoldDB" id="R6WHF5"/>
<dbReference type="HOGENOM" id="CLU_1239208_0_0_9"/>
<gene>
    <name evidence="1" type="ORF">BN587_02048</name>
</gene>
<protein>
    <submittedName>
        <fullName evidence="1">Uncharacterized protein</fullName>
    </submittedName>
</protein>
<evidence type="ECO:0000313" key="1">
    <source>
        <dbReference type="EMBL" id="CDD10533.1"/>
    </source>
</evidence>
<dbReference type="EMBL" id="CBGL010000038">
    <property type="protein sequence ID" value="CDD10533.1"/>
    <property type="molecule type" value="Genomic_DNA"/>
</dbReference>
<organism evidence="1">
    <name type="scientific">Phascolarctobacterium succinatutens CAG:287</name>
    <dbReference type="NCBI Taxonomy" id="1263101"/>
    <lineage>
        <taxon>Bacteria</taxon>
        <taxon>Bacillati</taxon>
        <taxon>Bacillota</taxon>
        <taxon>Negativicutes</taxon>
        <taxon>Acidaminococcales</taxon>
        <taxon>Acidaminococcaceae</taxon>
        <taxon>Phascolarctobacterium</taxon>
    </lineage>
</organism>
<proteinExistence type="predicted"/>
<name>R6WHF5_9FIRM</name>